<dbReference type="HOGENOM" id="CLU_228087_0_0_3"/>
<geneLocation type="plasmid" evidence="3">
    <name>pP742501</name>
</geneLocation>
<dbReference type="OrthoDB" id="434213at2"/>
<dbReference type="InterPro" id="IPR058210">
    <property type="entry name" value="SACS/Nov_dom"/>
</dbReference>
<dbReference type="Gene3D" id="3.30.565.10">
    <property type="entry name" value="Histidine kinase-like ATPase, C-terminal domain"/>
    <property type="match status" value="1"/>
</dbReference>
<dbReference type="Pfam" id="PF25794">
    <property type="entry name" value="SACS"/>
    <property type="match status" value="1"/>
</dbReference>
<keyword evidence="3" id="KW-0614">Plasmid</keyword>
<feature type="coiled-coil region" evidence="1">
    <location>
        <begin position="1541"/>
        <end position="1568"/>
    </location>
</feature>
<sequence length="2593" mass="295148">MDHYGALHTARGDINNIRNILLEGQQSQTGLIFILKEIVQNADDCKSTRLGIGWSDGLPKAAHPLLRGPAIVAVNNGPFSKRNAKSIRAIGLSSKENDSSAVGKFGLGLKTVFLICEAFFYLTGPHAEPGVEPRSMLNLWWTADGDEDDIPASSWDRLAFTSDDQQQIAKEGQRIGLEDGFTLWIPLRRHEHCQRGGYTAPIVENYPGDDPEQFCQEFQGELVKELAGLLPLLKHVQNIDLYDGQHLHGIAVQENSSQCLSVLNTAPTSQNLPLTGVINTVDSESYTYYGYQQLLNEPKLQALKERNDWPKNIPLVGPPEKQKAEPHCAVLLNSYPSQTGLTKLLIQWAVFLPTAEMPDGSPPEILTLDPEEDNYEDYVLTLHGFFFLQSDRRRIRSWLNQQQENNIYQEWNQTLAERGTLRLILPMLESFAQERSPETVKALTHTLLKSRLWNSYRQHICAEGSWICKINFGHSSQLTWCFIQSQEQPFTIPESTVELLPEIFPNLSQVCLNRAVTLEEWPRLTRSKIYAKWKTTDIIELLEGGFSSAPNTCASNSLIQVLNSFLDHAVPQWSSSSREMSAVTDALKKFLKSAFSTPNFQAADTLDTLIGKLSAEQVLGIPNGLSKGLKQKLLQLETSCLIIPNSLRSEKSTTPKLSVFDVYLILIELESEVRDSQGARSFVSSVISMIASRQPEVWRKICQLDLFEVTRISGSRNIREFHSLDWLGKIKESYRLFRGTTTPEGTESLAEKLAHTLKDSIYLSFCSFIDLPHCNANSTIALIKQKPALQTSPESRQKLVQEIAYSVNLFTDRGALRYLLHADPNHFDDVDDLLYAGPNQKSNVNSFWSKVLKQIIKPNQHWRFIDSKLLEVLSPQQCQALGIANVDAKGVEQELNRIATSGTPLNSLKWDDFSWEECEKLIYNLPSNISNKLRIHEPVDTNGSSSRVAIDEHTYLQGESNDIYIEPSLAQKLGIIQLRRSSRIEIAEKQSALTPPISARTLIEHYLLKLDNPVDYWRVILNALKHAPEDCGKLNVLFKVKWLPLQPDLRLRNTCALKEIIHLPVIQEEVQKICAEHEQLYIASQNLAQDLQNHNAFKDLRKLFPPQRAAFDMLGEMLLLSENDRYRIGTLTEILVKDKQVRQQWFDAFIELPDDVMPASRLLAKLRNCTPTGTEQLFEILGKPVGADRLITILNSLADCHRNTKNNNDLRSALLETYRQYLKLASESDKWVDILQDIQLLSQSKQWKTAQKLCYGAINVAQSDVLHNSLAEIISEKIEQANAENGDSQLDADFKEIEDEDFSDEALRNSNETLRLYFKDWPRRTNNAIGLLLRLLGGKGEIEELARVYFPRVDYFLEEIYEENDNDKRNTINFLVEDIEKTKCFVCKHQSSVIRVKSLTGEKLQVQLLDEGEAESLIVGDLQKKRQSDGYSYIQLSLRLCQFLDEIILSRLAKQSFHTILSKFYGYHVTDLENFWDKLQDQAPPDIRVTQNLLLDDAILSLRSQLSLDHDSKIKSLIHKHFDLRKQHESLVSLQEKSPERRRYDSKLQENQRDLRENKKEIRNYLINDEETQRAFLLGVRQRIKNANYDIYSVPFELFQNADDACWELREMGHPNVSRQFTISLANKSLCFIHWGRGINQYQYNGQDWSNRGYSNDLQKMLLLNFSDKSEGVTGKFGLGFKSIFLLTSKPRVVSDRIGFDVIGGVYPKELSDEDFKTTTGQLGDSKEGTIVKLNVNESDARPVVEKFVEYLPLLGAFSRWLREFKVRIRDNRFTWTGSEKAIDGICSVYTGRSKEIKNNESLNALLLGEPGRRCLIPLNSSGAIPLSSNYPTFWVTTPTRMLLKVGFAINGPFRLDIGRSQLDLCGGGKQFNEELAKEMGRMFSQALINLYQLNEVQLCQALNLTTGTTRLTFWTSIWNILSDQFANQNFSDKGIDLLKHMFWVEKEGMPLLYTSCEALPTQLPKSAGQFNCLTRLGNIQWAVSGILNADEAVLTQVLDWPVLVEGQHQIRPGQVVSYSVAEVLKKLTKLSVKCLDLLTVIKWQLARIVSPEVSLIVEQLINQAFLANLPSMEAHSIQEFLKTVQFQSRGNNSAIAQNLLVVESSPKGSEESRLALFAPASALLAEEYEYGSLGLFYACRSGDLSLVSLPVEVRGQWVLEASPEQHEFCVQYLVKSEHRDKLIQWLKGKLRSSWLTELPSKRQILQQEYRIDPFSFDALLYNLGLLVQSINSDINSKDTDIDEDNNSDEATRTAASPALSIKDVLINILEWWSEARSRLIAKYEKSIYPCIDLQLNQNNYNDHHNPHCSKKRWLTLFTLGVFHTMGRTNLEQHRTFLQLCEDWGWLDVMVTGEVDEAGWINLLDRYFTLPRVGDRLQYYQWVRYYPAFYAFSKWLDAYRDSLLATNDSNAYLSISPTQLRNPIDLVLNPKQNPALQGTGIGQGAPPIGSILGIGSTFIVRELVRGGILSNPGMRPYAYVPVRRVRAMLFAIGCSAVRGDSRTTAVDNSMSIYEFLVKHLGEEDATYLGDYDLPFLMLQEEPRDIQERLLGRFPVPHEPLESEEDVYRWVNFPQHGNSGEWRTRWDGVRFPLR</sequence>
<name>B8HYW5_CYAP4</name>
<keyword evidence="1" id="KW-0175">Coiled coil</keyword>
<evidence type="ECO:0000259" key="2">
    <source>
        <dbReference type="Pfam" id="PF25794"/>
    </source>
</evidence>
<dbReference type="InterPro" id="IPR036890">
    <property type="entry name" value="HATPase_C_sf"/>
</dbReference>
<dbReference type="SUPFAM" id="SSF55874">
    <property type="entry name" value="ATPase domain of HSP90 chaperone/DNA topoisomerase II/histidine kinase"/>
    <property type="match status" value="2"/>
</dbReference>
<dbReference type="KEGG" id="cyn:Cyan7425_5354"/>
<dbReference type="NCBIfam" id="NF047352">
    <property type="entry name" value="P_loop_sacsin"/>
    <property type="match status" value="1"/>
</dbReference>
<feature type="domain" description="Sacsin/Nov" evidence="2">
    <location>
        <begin position="16"/>
        <end position="125"/>
    </location>
</feature>
<reference evidence="3" key="1">
    <citation type="submission" date="2009-01" db="EMBL/GenBank/DDBJ databases">
        <title>Complete sequence of plasmid1 Cyanothece sp. PCC 7425.</title>
        <authorList>
            <consortium name="US DOE Joint Genome Institute"/>
            <person name="Lucas S."/>
            <person name="Copeland A."/>
            <person name="Lapidus A."/>
            <person name="Glavina del Rio T."/>
            <person name="Dalin E."/>
            <person name="Tice H."/>
            <person name="Bruce D."/>
            <person name="Goodwin L."/>
            <person name="Pitluck S."/>
            <person name="Sims D."/>
            <person name="Meineke L."/>
            <person name="Brettin T."/>
            <person name="Detter J.C."/>
            <person name="Han C."/>
            <person name="Larimer F."/>
            <person name="Land M."/>
            <person name="Hauser L."/>
            <person name="Kyrpides N."/>
            <person name="Ovchinnikova G."/>
            <person name="Liberton M."/>
            <person name="Stoeckel J."/>
            <person name="Banerjee A."/>
            <person name="Singh A."/>
            <person name="Page L."/>
            <person name="Sato H."/>
            <person name="Zhao L."/>
            <person name="Sherman L."/>
            <person name="Pakrasi H."/>
            <person name="Richardson P."/>
        </authorList>
    </citation>
    <scope>NUCLEOTIDE SEQUENCE</scope>
    <source>
        <strain evidence="3">PCC 7425</strain>
        <plasmid evidence="3">pP742501</plasmid>
    </source>
</reference>
<evidence type="ECO:0000313" key="3">
    <source>
        <dbReference type="EMBL" id="ACL47613.1"/>
    </source>
</evidence>
<protein>
    <recommendedName>
        <fullName evidence="2">Sacsin/Nov domain-containing protein</fullName>
    </recommendedName>
</protein>
<dbReference type="PANTHER" id="PTHR46919:SF2">
    <property type="entry name" value="SACSIN"/>
    <property type="match status" value="1"/>
</dbReference>
<organism evidence="3">
    <name type="scientific">Cyanothece sp. (strain PCC 7425 / ATCC 29141)</name>
    <dbReference type="NCBI Taxonomy" id="395961"/>
    <lineage>
        <taxon>Bacteria</taxon>
        <taxon>Bacillati</taxon>
        <taxon>Cyanobacteriota</taxon>
        <taxon>Cyanophyceae</taxon>
        <taxon>Gomontiellales</taxon>
        <taxon>Cyanothecaceae</taxon>
        <taxon>Cyanothece</taxon>
    </lineage>
</organism>
<dbReference type="PANTHER" id="PTHR46919">
    <property type="entry name" value="ZINC FINGER, C3HC4 TYPE (RING FINGER) FAMILY PROTEIN"/>
    <property type="match status" value="1"/>
</dbReference>
<gene>
    <name evidence="3" type="ordered locus">Cyan7425_5354</name>
</gene>
<dbReference type="EMBL" id="CP001345">
    <property type="protein sequence ID" value="ACL47613.1"/>
    <property type="molecule type" value="Genomic_DNA"/>
</dbReference>
<proteinExistence type="predicted"/>
<evidence type="ECO:0000256" key="1">
    <source>
        <dbReference type="SAM" id="Coils"/>
    </source>
</evidence>
<accession>B8HYW5</accession>